<dbReference type="Pfam" id="PF08448">
    <property type="entry name" value="PAS_4"/>
    <property type="match status" value="1"/>
</dbReference>
<dbReference type="PANTHER" id="PTHR41523:SF7">
    <property type="entry name" value="HISTIDINE KINASE"/>
    <property type="match status" value="1"/>
</dbReference>
<dbReference type="InterPro" id="IPR013656">
    <property type="entry name" value="PAS_4"/>
</dbReference>
<evidence type="ECO:0000256" key="8">
    <source>
        <dbReference type="ARBA" id="ARBA00022737"/>
    </source>
</evidence>
<dbReference type="GO" id="GO:0005524">
    <property type="term" value="F:ATP binding"/>
    <property type="evidence" value="ECO:0007669"/>
    <property type="project" value="UniProtKB-KW"/>
</dbReference>
<name>A0A9W6JH82_9HYPH</name>
<dbReference type="RefSeq" id="WP_271205422.1">
    <property type="nucleotide sequence ID" value="NZ_BSFK01000016.1"/>
</dbReference>
<dbReference type="SMART" id="SM00911">
    <property type="entry name" value="HWE_HK"/>
    <property type="match status" value="1"/>
</dbReference>
<evidence type="ECO:0000256" key="7">
    <source>
        <dbReference type="ARBA" id="ARBA00022679"/>
    </source>
</evidence>
<dbReference type="AlphaFoldDB" id="A0A9W6JH82"/>
<reference evidence="14" key="1">
    <citation type="journal article" date="2014" name="Int. J. Syst. Evol. Microbiol.">
        <title>Complete genome sequence of Corynebacterium casei LMG S-19264T (=DSM 44701T), isolated from a smear-ripened cheese.</title>
        <authorList>
            <consortium name="US DOE Joint Genome Institute (JGI-PGF)"/>
            <person name="Walter F."/>
            <person name="Albersmeier A."/>
            <person name="Kalinowski J."/>
            <person name="Ruckert C."/>
        </authorList>
    </citation>
    <scope>NUCLEOTIDE SEQUENCE</scope>
    <source>
        <strain evidence="14">VKM B-2555</strain>
    </source>
</reference>
<keyword evidence="10 14" id="KW-0418">Kinase</keyword>
<feature type="domain" description="PAC" evidence="13">
    <location>
        <begin position="84"/>
        <end position="138"/>
    </location>
</feature>
<dbReference type="Pfam" id="PF07536">
    <property type="entry name" value="HWE_HK"/>
    <property type="match status" value="1"/>
</dbReference>
<evidence type="ECO:0000313" key="15">
    <source>
        <dbReference type="Proteomes" id="UP001143364"/>
    </source>
</evidence>
<keyword evidence="11" id="KW-0067">ATP-binding</keyword>
<gene>
    <name evidence="14" type="ORF">GCM10008171_28340</name>
</gene>
<reference evidence="14" key="2">
    <citation type="submission" date="2023-01" db="EMBL/GenBank/DDBJ databases">
        <authorList>
            <person name="Sun Q."/>
            <person name="Evtushenko L."/>
        </authorList>
    </citation>
    <scope>NUCLEOTIDE SEQUENCE</scope>
    <source>
        <strain evidence="14">VKM B-2555</strain>
    </source>
</reference>
<dbReference type="PROSITE" id="PS50113">
    <property type="entry name" value="PAC"/>
    <property type="match status" value="1"/>
</dbReference>
<evidence type="ECO:0000256" key="9">
    <source>
        <dbReference type="ARBA" id="ARBA00022741"/>
    </source>
</evidence>
<dbReference type="PANTHER" id="PTHR41523">
    <property type="entry name" value="TWO-COMPONENT SYSTEM SENSOR PROTEIN"/>
    <property type="match status" value="1"/>
</dbReference>
<dbReference type="EMBL" id="BSFK01000016">
    <property type="protein sequence ID" value="GLK77580.1"/>
    <property type="molecule type" value="Genomic_DNA"/>
</dbReference>
<keyword evidence="8" id="KW-0677">Repeat</keyword>
<evidence type="ECO:0000256" key="1">
    <source>
        <dbReference type="ARBA" id="ARBA00000085"/>
    </source>
</evidence>
<dbReference type="NCBIfam" id="TIGR00229">
    <property type="entry name" value="sensory_box"/>
    <property type="match status" value="1"/>
</dbReference>
<dbReference type="Gene3D" id="3.30.450.20">
    <property type="entry name" value="PAS domain"/>
    <property type="match status" value="1"/>
</dbReference>
<dbReference type="InterPro" id="IPR011102">
    <property type="entry name" value="Sig_transdc_His_kinase_HWE"/>
</dbReference>
<dbReference type="InterPro" id="IPR000014">
    <property type="entry name" value="PAS"/>
</dbReference>
<keyword evidence="7" id="KW-0808">Transferase</keyword>
<dbReference type="InterPro" id="IPR036890">
    <property type="entry name" value="HATPase_C_sf"/>
</dbReference>
<keyword evidence="4" id="KW-0597">Phosphoprotein</keyword>
<comment type="caution">
    <text evidence="14">The sequence shown here is derived from an EMBL/GenBank/DDBJ whole genome shotgun (WGS) entry which is preliminary data.</text>
</comment>
<dbReference type="InterPro" id="IPR000700">
    <property type="entry name" value="PAS-assoc_C"/>
</dbReference>
<dbReference type="SUPFAM" id="SSF55785">
    <property type="entry name" value="PYP-like sensor domain (PAS domain)"/>
    <property type="match status" value="1"/>
</dbReference>
<dbReference type="Proteomes" id="UP001143364">
    <property type="component" value="Unassembled WGS sequence"/>
</dbReference>
<keyword evidence="5" id="KW-0285">Flavoprotein</keyword>
<keyword evidence="12" id="KW-0843">Virulence</keyword>
<keyword evidence="6" id="KW-0288">FMN</keyword>
<dbReference type="GO" id="GO:0004673">
    <property type="term" value="F:protein histidine kinase activity"/>
    <property type="evidence" value="ECO:0007669"/>
    <property type="project" value="UniProtKB-EC"/>
</dbReference>
<dbReference type="Gene3D" id="3.30.565.10">
    <property type="entry name" value="Histidine kinase-like ATPase, C-terminal domain"/>
    <property type="match status" value="1"/>
</dbReference>
<dbReference type="SUPFAM" id="SSF55874">
    <property type="entry name" value="ATPase domain of HSP90 chaperone/DNA topoisomerase II/histidine kinase"/>
    <property type="match status" value="1"/>
</dbReference>
<dbReference type="EC" id="2.7.13.3" evidence="2"/>
<comment type="catalytic activity">
    <reaction evidence="1">
        <text>ATP + protein L-histidine = ADP + protein N-phospho-L-histidine.</text>
        <dbReference type="EC" id="2.7.13.3"/>
    </reaction>
</comment>
<keyword evidence="9" id="KW-0547">Nucleotide-binding</keyword>
<evidence type="ECO:0000259" key="13">
    <source>
        <dbReference type="PROSITE" id="PS50113"/>
    </source>
</evidence>
<evidence type="ECO:0000256" key="12">
    <source>
        <dbReference type="ARBA" id="ARBA00023026"/>
    </source>
</evidence>
<protein>
    <recommendedName>
        <fullName evidence="3">Blue-light-activated histidine kinase</fullName>
        <ecNumber evidence="2">2.7.13.3</ecNumber>
    </recommendedName>
</protein>
<accession>A0A9W6JH82</accession>
<evidence type="ECO:0000256" key="3">
    <source>
        <dbReference type="ARBA" id="ARBA00021740"/>
    </source>
</evidence>
<evidence type="ECO:0000256" key="11">
    <source>
        <dbReference type="ARBA" id="ARBA00022840"/>
    </source>
</evidence>
<organism evidence="14 15">
    <name type="scientific">Methylopila jiangsuensis</name>
    <dbReference type="NCBI Taxonomy" id="586230"/>
    <lineage>
        <taxon>Bacteria</taxon>
        <taxon>Pseudomonadati</taxon>
        <taxon>Pseudomonadota</taxon>
        <taxon>Alphaproteobacteria</taxon>
        <taxon>Hyphomicrobiales</taxon>
        <taxon>Methylopilaceae</taxon>
        <taxon>Methylopila</taxon>
    </lineage>
</organism>
<proteinExistence type="predicted"/>
<dbReference type="InterPro" id="IPR035965">
    <property type="entry name" value="PAS-like_dom_sf"/>
</dbReference>
<evidence type="ECO:0000256" key="5">
    <source>
        <dbReference type="ARBA" id="ARBA00022630"/>
    </source>
</evidence>
<evidence type="ECO:0000256" key="2">
    <source>
        <dbReference type="ARBA" id="ARBA00012438"/>
    </source>
</evidence>
<keyword evidence="15" id="KW-1185">Reference proteome</keyword>
<evidence type="ECO:0000256" key="10">
    <source>
        <dbReference type="ARBA" id="ARBA00022777"/>
    </source>
</evidence>
<evidence type="ECO:0000256" key="4">
    <source>
        <dbReference type="ARBA" id="ARBA00022553"/>
    </source>
</evidence>
<evidence type="ECO:0000313" key="14">
    <source>
        <dbReference type="EMBL" id="GLK77580.1"/>
    </source>
</evidence>
<sequence>MTPEPDTAPPDRDARFIRSVLAASEDCIKILDLDGALVFMSEGGQKVMEVDDFEPLRGCHWPDLWTAAGHVHAAAAVAAARDGRSYRFQEMANTARGNPRHWDVQVTPIFGPDGRPESILSVSRDVTALKESEERHKLLAAELNHRIKNMLALTQSVMAQTLRAGGAALAPYRERIDERLVALSRAQDMLFSAASSEAQLDALARSVLKPHDLDTRIVIDGPPVRLRDRAATAMTLAIHELGSNAAKYGALSRAEGRVRLSWRCGDDRFRMEWRETGGPEVAPPTRRGFGSQLIEKTLSGQLNGRAVVAYRPEGVVVSLDAPLDALLATE</sequence>
<evidence type="ECO:0000256" key="6">
    <source>
        <dbReference type="ARBA" id="ARBA00022643"/>
    </source>
</evidence>